<protein>
    <submittedName>
        <fullName evidence="10">M13 family peptidase</fullName>
    </submittedName>
</protein>
<dbReference type="Pfam" id="PF05649">
    <property type="entry name" value="Peptidase_M13_N"/>
    <property type="match status" value="1"/>
</dbReference>
<keyword evidence="5" id="KW-0862">Zinc</keyword>
<evidence type="ECO:0000313" key="11">
    <source>
        <dbReference type="Proteomes" id="UP000305760"/>
    </source>
</evidence>
<keyword evidence="6" id="KW-0482">Metalloprotease</keyword>
<dbReference type="Proteomes" id="UP000305760">
    <property type="component" value="Unassembled WGS sequence"/>
</dbReference>
<evidence type="ECO:0000259" key="8">
    <source>
        <dbReference type="Pfam" id="PF01431"/>
    </source>
</evidence>
<keyword evidence="2" id="KW-0645">Protease</keyword>
<name>A0A5C4RWL2_9GAMM</name>
<dbReference type="SUPFAM" id="SSF55486">
    <property type="entry name" value="Metalloproteases ('zincins'), catalytic domain"/>
    <property type="match status" value="1"/>
</dbReference>
<dbReference type="PROSITE" id="PS51885">
    <property type="entry name" value="NEPRILYSIN"/>
    <property type="match status" value="1"/>
</dbReference>
<dbReference type="InterPro" id="IPR008753">
    <property type="entry name" value="Peptidase_M13_N"/>
</dbReference>
<evidence type="ECO:0000256" key="2">
    <source>
        <dbReference type="ARBA" id="ARBA00022670"/>
    </source>
</evidence>
<keyword evidence="11" id="KW-1185">Reference proteome</keyword>
<evidence type="ECO:0000256" key="7">
    <source>
        <dbReference type="SAM" id="SignalP"/>
    </source>
</evidence>
<feature type="chain" id="PRO_5023065822" evidence="7">
    <location>
        <begin position="28"/>
        <end position="634"/>
    </location>
</feature>
<dbReference type="PANTHER" id="PTHR11733:SF222">
    <property type="entry name" value="IP12942P"/>
    <property type="match status" value="1"/>
</dbReference>
<feature type="domain" description="Peptidase M13 C-terminal" evidence="8">
    <location>
        <begin position="454"/>
        <end position="629"/>
    </location>
</feature>
<reference evidence="10 11" key="1">
    <citation type="submission" date="2019-03" db="EMBL/GenBank/DDBJ databases">
        <title>Arenimonas daejeonensis sp. nov., isolated from compost.</title>
        <authorList>
            <person name="Jeon C.O."/>
        </authorList>
    </citation>
    <scope>NUCLEOTIDE SEQUENCE [LARGE SCALE GENOMIC DNA]</scope>
    <source>
        <strain evidence="10 11">R29</strain>
    </source>
</reference>
<dbReference type="GO" id="GO:0006508">
    <property type="term" value="P:proteolysis"/>
    <property type="evidence" value="ECO:0007669"/>
    <property type="project" value="UniProtKB-KW"/>
</dbReference>
<dbReference type="RefSeq" id="WP_139446563.1">
    <property type="nucleotide sequence ID" value="NZ_SMDR01000001.1"/>
</dbReference>
<dbReference type="InterPro" id="IPR042089">
    <property type="entry name" value="Peptidase_M13_dom_2"/>
</dbReference>
<comment type="cofactor">
    <cofactor evidence="1">
        <name>Zn(2+)</name>
        <dbReference type="ChEBI" id="CHEBI:29105"/>
    </cofactor>
</comment>
<dbReference type="Pfam" id="PF01431">
    <property type="entry name" value="Peptidase_M13"/>
    <property type="match status" value="1"/>
</dbReference>
<evidence type="ECO:0000256" key="3">
    <source>
        <dbReference type="ARBA" id="ARBA00022723"/>
    </source>
</evidence>
<evidence type="ECO:0000256" key="1">
    <source>
        <dbReference type="ARBA" id="ARBA00001947"/>
    </source>
</evidence>
<evidence type="ECO:0000259" key="9">
    <source>
        <dbReference type="Pfam" id="PF05649"/>
    </source>
</evidence>
<accession>A0A5C4RWL2</accession>
<dbReference type="EMBL" id="SMDR01000001">
    <property type="protein sequence ID" value="TNJ35279.1"/>
    <property type="molecule type" value="Genomic_DNA"/>
</dbReference>
<keyword evidence="4" id="KW-0378">Hydrolase</keyword>
<dbReference type="GO" id="GO:0046872">
    <property type="term" value="F:metal ion binding"/>
    <property type="evidence" value="ECO:0007669"/>
    <property type="project" value="UniProtKB-KW"/>
</dbReference>
<evidence type="ECO:0000256" key="5">
    <source>
        <dbReference type="ARBA" id="ARBA00022833"/>
    </source>
</evidence>
<evidence type="ECO:0000256" key="6">
    <source>
        <dbReference type="ARBA" id="ARBA00023049"/>
    </source>
</evidence>
<dbReference type="PANTHER" id="PTHR11733">
    <property type="entry name" value="ZINC METALLOPROTEASE FAMILY M13 NEPRILYSIN-RELATED"/>
    <property type="match status" value="1"/>
</dbReference>
<evidence type="ECO:0000313" key="10">
    <source>
        <dbReference type="EMBL" id="TNJ35279.1"/>
    </source>
</evidence>
<comment type="caution">
    <text evidence="10">The sequence shown here is derived from an EMBL/GenBank/DDBJ whole genome shotgun (WGS) entry which is preliminary data.</text>
</comment>
<dbReference type="AlphaFoldDB" id="A0A5C4RWL2"/>
<organism evidence="10 11">
    <name type="scientific">Arenimonas terrae</name>
    <dbReference type="NCBI Taxonomy" id="2546226"/>
    <lineage>
        <taxon>Bacteria</taxon>
        <taxon>Pseudomonadati</taxon>
        <taxon>Pseudomonadota</taxon>
        <taxon>Gammaproteobacteria</taxon>
        <taxon>Lysobacterales</taxon>
        <taxon>Lysobacteraceae</taxon>
        <taxon>Arenimonas</taxon>
    </lineage>
</organism>
<dbReference type="OrthoDB" id="9775677at2"/>
<dbReference type="InterPro" id="IPR024079">
    <property type="entry name" value="MetalloPept_cat_dom_sf"/>
</dbReference>
<dbReference type="GO" id="GO:0005886">
    <property type="term" value="C:plasma membrane"/>
    <property type="evidence" value="ECO:0007669"/>
    <property type="project" value="TreeGrafter"/>
</dbReference>
<dbReference type="GO" id="GO:0004222">
    <property type="term" value="F:metalloendopeptidase activity"/>
    <property type="evidence" value="ECO:0007669"/>
    <property type="project" value="InterPro"/>
</dbReference>
<feature type="domain" description="Peptidase M13 N-terminal" evidence="9">
    <location>
        <begin position="37"/>
        <end position="401"/>
    </location>
</feature>
<dbReference type="InterPro" id="IPR018497">
    <property type="entry name" value="Peptidase_M13_C"/>
</dbReference>
<keyword evidence="7" id="KW-0732">Signal</keyword>
<dbReference type="CDD" id="cd08662">
    <property type="entry name" value="M13"/>
    <property type="match status" value="1"/>
</dbReference>
<dbReference type="InterPro" id="IPR000718">
    <property type="entry name" value="Peptidase_M13"/>
</dbReference>
<feature type="signal peptide" evidence="7">
    <location>
        <begin position="1"/>
        <end position="27"/>
    </location>
</feature>
<gene>
    <name evidence="10" type="ORF">E1B00_05850</name>
</gene>
<dbReference type="Gene3D" id="3.40.390.10">
    <property type="entry name" value="Collagenase (Catalytic Domain)"/>
    <property type="match status" value="1"/>
</dbReference>
<keyword evidence="3" id="KW-0479">Metal-binding</keyword>
<dbReference type="Gene3D" id="1.10.1380.10">
    <property type="entry name" value="Neutral endopeptidase , domain2"/>
    <property type="match status" value="1"/>
</dbReference>
<sequence>MSSRPKPLLAPLLGSLLLTLAAAPVAAQRAPAVPQACADFYSHTNAAWLRANPLPANADHFSRWDQLIALGRTQRDQVLAATTAPAGATVSVRLADLFASAENEAAIEAAGLRPIEPLLAIVNRIKRTKDVAKAVASLHAAGMPVLVDLQVLRDNTGKPYAQVGPAGMGLPDPGFYASTDPLVQPVEQKYQAAVSEWLRLTGTPANKLAAETAAVLQIERDLAKSVLAAAPFQVMAAKDAAKVAGALDLDGVLTAHGLKASQVAMTGPGFFQAVNQHLAKTKPELWRAYLRAQIARDMAPTLGKAFHGPWADLYEVTLAGQPAPTSRAIRARQVLEARVPEFLDAAYTQRFLPVPRQQRAQAIATAVKASALAAVDRAAWLSAEGKAGARQRLEAMQVQVGSEVPDNVFDDLRFSRDDLAGNVLNLRRWLMKYALVRARFAWPAEQWQPLVVWLPQENRLLVTAATLQPPLLDDGGSAADFGGLGALVGQQMSLALQTWSGADAAAWNARTQPLVAQYNVYSATGGATRVNGTRSFAQNQADLAGLELAWGALNAGGAPDANASKAFFTGWATLWARQDKATALAAAQATADHAPSKWRVNGPLANLPAFGQAFGCRAGSAMQRPAKQQVALWR</sequence>
<evidence type="ECO:0000256" key="4">
    <source>
        <dbReference type="ARBA" id="ARBA00022801"/>
    </source>
</evidence>
<proteinExistence type="predicted"/>